<proteinExistence type="predicted"/>
<dbReference type="AlphaFoldDB" id="W0F4N5"/>
<evidence type="ECO:0000313" key="3">
    <source>
        <dbReference type="EMBL" id="AHF18040.1"/>
    </source>
</evidence>
<evidence type="ECO:0000256" key="1">
    <source>
        <dbReference type="SAM" id="MobiDB-lite"/>
    </source>
</evidence>
<dbReference type="InterPro" id="IPR025381">
    <property type="entry name" value="DUF4296"/>
</dbReference>
<keyword evidence="4" id="KW-1185">Reference proteome</keyword>
<protein>
    <recommendedName>
        <fullName evidence="2">DUF4296 domain-containing protein</fullName>
    </recommendedName>
</protein>
<feature type="domain" description="DUF4296" evidence="2">
    <location>
        <begin position="7"/>
        <end position="94"/>
    </location>
</feature>
<dbReference type="Proteomes" id="UP000003586">
    <property type="component" value="Chromosome"/>
</dbReference>
<dbReference type="STRING" id="929713.NIASO_19265"/>
<reference evidence="3 4" key="1">
    <citation type="submission" date="2013-12" db="EMBL/GenBank/DDBJ databases">
        <authorList>
            <consortium name="DOE Joint Genome Institute"/>
            <person name="Eisen J."/>
            <person name="Huntemann M."/>
            <person name="Han J."/>
            <person name="Chen A."/>
            <person name="Kyrpides N."/>
            <person name="Mavromatis K."/>
            <person name="Markowitz V."/>
            <person name="Palaniappan K."/>
            <person name="Ivanova N."/>
            <person name="Schaumberg A."/>
            <person name="Pati A."/>
            <person name="Liolios K."/>
            <person name="Nordberg H.P."/>
            <person name="Cantor M.N."/>
            <person name="Hua S.X."/>
            <person name="Woyke T."/>
        </authorList>
    </citation>
    <scope>NUCLEOTIDE SEQUENCE [LARGE SCALE GENOMIC DNA]</scope>
    <source>
        <strain evidence="4">DSM 19437</strain>
    </source>
</reference>
<dbReference type="Pfam" id="PF14129">
    <property type="entry name" value="DUF4296"/>
    <property type="match status" value="1"/>
</dbReference>
<evidence type="ECO:0000259" key="2">
    <source>
        <dbReference type="Pfam" id="PF14129"/>
    </source>
</evidence>
<accession>W0F4N5</accession>
<dbReference type="KEGG" id="nso:NIASO_19265"/>
<organism evidence="3 4">
    <name type="scientific">Niabella soli DSM 19437</name>
    <dbReference type="NCBI Taxonomy" id="929713"/>
    <lineage>
        <taxon>Bacteria</taxon>
        <taxon>Pseudomonadati</taxon>
        <taxon>Bacteroidota</taxon>
        <taxon>Chitinophagia</taxon>
        <taxon>Chitinophagales</taxon>
        <taxon>Chitinophagaceae</taxon>
        <taxon>Niabella</taxon>
    </lineage>
</organism>
<evidence type="ECO:0000313" key="4">
    <source>
        <dbReference type="Proteomes" id="UP000003586"/>
    </source>
</evidence>
<dbReference type="HOGENOM" id="CLU_2155668_0_0_10"/>
<dbReference type="eggNOG" id="ENOG5033DU3">
    <property type="taxonomic scope" value="Bacteria"/>
</dbReference>
<name>W0F4N5_9BACT</name>
<sequence>MTACGRPKGILPQDKMEAVLWDVAKGSDFVNSNIYYKYPQLNRAAVNQEVLNKIFSLHKVTKKEFFNSLDYYQQRPDVYIAMLDSIKSRQTKEQGLRPNTSDSARAAQAIK</sequence>
<dbReference type="OrthoDB" id="672534at2"/>
<gene>
    <name evidence="3" type="ORF">NIASO_19265</name>
</gene>
<feature type="region of interest" description="Disordered" evidence="1">
    <location>
        <begin position="90"/>
        <end position="111"/>
    </location>
</feature>
<dbReference type="EMBL" id="CP007035">
    <property type="protein sequence ID" value="AHF18040.1"/>
    <property type="molecule type" value="Genomic_DNA"/>
</dbReference>